<keyword evidence="1" id="KW-1133">Transmembrane helix</keyword>
<protein>
    <submittedName>
        <fullName evidence="3">Uncharacterized protein</fullName>
    </submittedName>
</protein>
<dbReference type="AlphaFoldDB" id="A0A6P8BJ68"/>
<dbReference type="GeneID" id="41955681"/>
<dbReference type="RefSeq" id="XP_030987049.1">
    <property type="nucleotide sequence ID" value="XM_031120767.1"/>
</dbReference>
<reference evidence="3" key="1">
    <citation type="journal article" date="2019" name="Mol. Biol. Evol.">
        <title>Blast fungal genomes show frequent chromosomal changes, gene gains and losses, and effector gene turnover.</title>
        <authorList>
            <person name="Gomez Luciano L.B."/>
            <person name="Jason Tsai I."/>
            <person name="Chuma I."/>
            <person name="Tosa Y."/>
            <person name="Chen Y.H."/>
            <person name="Li J.Y."/>
            <person name="Li M.Y."/>
            <person name="Jade Lu M.Y."/>
            <person name="Nakayashiki H."/>
            <person name="Li W.H."/>
        </authorList>
    </citation>
    <scope>NUCLEOTIDE SEQUENCE</scope>
    <source>
        <strain evidence="3">NI907</strain>
    </source>
</reference>
<feature type="transmembrane region" description="Helical" evidence="1">
    <location>
        <begin position="112"/>
        <end position="136"/>
    </location>
</feature>
<evidence type="ECO:0000256" key="1">
    <source>
        <dbReference type="SAM" id="Phobius"/>
    </source>
</evidence>
<keyword evidence="2" id="KW-1185">Reference proteome</keyword>
<reference evidence="3" key="2">
    <citation type="submission" date="2019-10" db="EMBL/GenBank/DDBJ databases">
        <authorList>
            <consortium name="NCBI Genome Project"/>
        </authorList>
    </citation>
    <scope>NUCLEOTIDE SEQUENCE</scope>
    <source>
        <strain evidence="3">NI907</strain>
    </source>
</reference>
<accession>A0A6P8BJ68</accession>
<gene>
    <name evidence="3" type="ORF">PgNI_00689</name>
</gene>
<evidence type="ECO:0000313" key="2">
    <source>
        <dbReference type="Proteomes" id="UP000515153"/>
    </source>
</evidence>
<feature type="transmembrane region" description="Helical" evidence="1">
    <location>
        <begin position="86"/>
        <end position="106"/>
    </location>
</feature>
<name>A0A6P8BJ68_PYRGI</name>
<keyword evidence="1" id="KW-0812">Transmembrane</keyword>
<dbReference type="KEGG" id="pgri:PgNI_00689"/>
<keyword evidence="1" id="KW-0472">Membrane</keyword>
<sequence>MLCLGHTPLHANFSPVYRHSPPYPSALPATWALFSNSHNYFLLADNTVANHHRGLDTPCPHRRDPGRNDVGCPSPWISETKGMQNMALGLPQVASVLVCAFVLAGLDMLGMMHGAVLLLSLAAIPVGWSTWLIWWLDEGGTRNLASIYHELYTVQGNIRRVA</sequence>
<proteinExistence type="predicted"/>
<organism evidence="2 3">
    <name type="scientific">Pyricularia grisea</name>
    <name type="common">Crabgrass-specific blast fungus</name>
    <name type="synonym">Magnaporthe grisea</name>
    <dbReference type="NCBI Taxonomy" id="148305"/>
    <lineage>
        <taxon>Eukaryota</taxon>
        <taxon>Fungi</taxon>
        <taxon>Dikarya</taxon>
        <taxon>Ascomycota</taxon>
        <taxon>Pezizomycotina</taxon>
        <taxon>Sordariomycetes</taxon>
        <taxon>Sordariomycetidae</taxon>
        <taxon>Magnaporthales</taxon>
        <taxon>Pyriculariaceae</taxon>
        <taxon>Pyricularia</taxon>
    </lineage>
</organism>
<evidence type="ECO:0000313" key="3">
    <source>
        <dbReference type="RefSeq" id="XP_030987049.1"/>
    </source>
</evidence>
<reference evidence="3" key="3">
    <citation type="submission" date="2025-08" db="UniProtKB">
        <authorList>
            <consortium name="RefSeq"/>
        </authorList>
    </citation>
    <scope>IDENTIFICATION</scope>
    <source>
        <strain evidence="3">NI907</strain>
    </source>
</reference>
<dbReference type="Proteomes" id="UP000515153">
    <property type="component" value="Unplaced"/>
</dbReference>